<proteinExistence type="predicted"/>
<keyword evidence="4" id="KW-0378">Hydrolase</keyword>
<dbReference type="InterPro" id="IPR050491">
    <property type="entry name" value="AmpC-like"/>
</dbReference>
<feature type="chain" id="PRO_5019332533" evidence="1">
    <location>
        <begin position="18"/>
        <end position="522"/>
    </location>
</feature>
<dbReference type="Gene3D" id="3.40.710.10">
    <property type="entry name" value="DD-peptidase/beta-lactamase superfamily"/>
    <property type="match status" value="1"/>
</dbReference>
<dbReference type="SUPFAM" id="SSF56601">
    <property type="entry name" value="beta-lactamase/transpeptidase-like"/>
    <property type="match status" value="1"/>
</dbReference>
<dbReference type="RefSeq" id="WP_119761995.1">
    <property type="nucleotide sequence ID" value="NZ_QYUM01000003.1"/>
</dbReference>
<dbReference type="Proteomes" id="UP000286100">
    <property type="component" value="Unassembled WGS sequence"/>
</dbReference>
<keyword evidence="5" id="KW-1185">Reference proteome</keyword>
<feature type="signal peptide" evidence="1">
    <location>
        <begin position="1"/>
        <end position="17"/>
    </location>
</feature>
<gene>
    <name evidence="4" type="ORF">D3876_10500</name>
</gene>
<organism evidence="4 5">
    <name type="scientific">Sphingomonas cavernae</name>
    <dbReference type="NCBI Taxonomy" id="2320861"/>
    <lineage>
        <taxon>Bacteria</taxon>
        <taxon>Pseudomonadati</taxon>
        <taxon>Pseudomonadota</taxon>
        <taxon>Alphaproteobacteria</taxon>
        <taxon>Sphingomonadales</taxon>
        <taxon>Sphingomonadaceae</taxon>
        <taxon>Sphingomonas</taxon>
    </lineage>
</organism>
<dbReference type="Pfam" id="PF00144">
    <property type="entry name" value="Beta-lactamase"/>
    <property type="match status" value="1"/>
</dbReference>
<dbReference type="EMBL" id="QYUM01000003">
    <property type="protein sequence ID" value="RJF90638.1"/>
    <property type="molecule type" value="Genomic_DNA"/>
</dbReference>
<evidence type="ECO:0000259" key="3">
    <source>
        <dbReference type="Pfam" id="PF11954"/>
    </source>
</evidence>
<feature type="domain" description="Peptidase S12 Pab87-related C-terminal" evidence="3">
    <location>
        <begin position="411"/>
        <end position="515"/>
    </location>
</feature>
<dbReference type="GO" id="GO:0016787">
    <property type="term" value="F:hydrolase activity"/>
    <property type="evidence" value="ECO:0007669"/>
    <property type="project" value="UniProtKB-KW"/>
</dbReference>
<dbReference type="PANTHER" id="PTHR46825">
    <property type="entry name" value="D-ALANYL-D-ALANINE-CARBOXYPEPTIDASE/ENDOPEPTIDASE AMPH"/>
    <property type="match status" value="1"/>
</dbReference>
<dbReference type="InterPro" id="IPR021860">
    <property type="entry name" value="Peptidase_S12_Pab87-rel_C"/>
</dbReference>
<feature type="domain" description="Beta-lactamase-related" evidence="2">
    <location>
        <begin position="23"/>
        <end position="366"/>
    </location>
</feature>
<dbReference type="InterPro" id="IPR001466">
    <property type="entry name" value="Beta-lactam-related"/>
</dbReference>
<dbReference type="OrthoDB" id="5377981at2"/>
<name>A0A418WKV3_9SPHN</name>
<comment type="caution">
    <text evidence="4">The sequence shown here is derived from an EMBL/GenBank/DDBJ whole genome shotgun (WGS) entry which is preliminary data.</text>
</comment>
<protein>
    <submittedName>
        <fullName evidence="4">Serine hydrolase</fullName>
    </submittedName>
</protein>
<reference evidence="4 5" key="1">
    <citation type="submission" date="2018-09" db="EMBL/GenBank/DDBJ databases">
        <authorList>
            <person name="Zhu H."/>
        </authorList>
    </citation>
    <scope>NUCLEOTIDE SEQUENCE [LARGE SCALE GENOMIC DNA]</scope>
    <source>
        <strain evidence="4 5">K2R01-6</strain>
    </source>
</reference>
<dbReference type="InterPro" id="IPR012338">
    <property type="entry name" value="Beta-lactam/transpept-like"/>
</dbReference>
<evidence type="ECO:0000313" key="4">
    <source>
        <dbReference type="EMBL" id="RJF90638.1"/>
    </source>
</evidence>
<dbReference type="Pfam" id="PF11954">
    <property type="entry name" value="DUF3471"/>
    <property type="match status" value="1"/>
</dbReference>
<dbReference type="Gene3D" id="2.40.128.600">
    <property type="match status" value="1"/>
</dbReference>
<sequence>MKKLILAFALASTPLAAAPPPNFDARVEQVRTSAGVPGMAIAIVEDGKTVLAKGYGEKKLGSRDAVTPDTIFPTGSTGKAVTVAALATLVDQGKIAWDDKVIDHLPWFQMWDSWVTREMTIRDLLVHRSGLGLGAGDLLFVPRSNLSRKEAVERLRYIKPATSFRSGYAYDNILYMVAGQLIEEVTGQTWEDYVAQHVFKPAGMLASTSDDVKRFAAADRAMPHARMNGGLRGAGDQEPLNERDELARNAAPAGGLAVSASDMAKWLALQLAHGKLPDGGQLYSEKQAAEMWKPVVLQPNAPRPEALKLTQSMFDTYALGWTVQDYRGAKIVWHGGAVFGFLTAVVLLPQKNVGFSIEINSEDGHVIRGLMYELLDHYLGFPSEDWPAKYAEVRKQSVAKGLALFKATAARPAGVGPSLSLDRYVGTFADPWYGNISVARDKAGLTVDFKSTPRMGGRLKHFQYDTFITRFDDKTIEPAYVTFGLNADGKVERVTMKAVSPLADFSYDYHDLLFTPVAPSAK</sequence>
<dbReference type="AlphaFoldDB" id="A0A418WKV3"/>
<accession>A0A418WKV3</accession>
<evidence type="ECO:0000313" key="5">
    <source>
        <dbReference type="Proteomes" id="UP000286100"/>
    </source>
</evidence>
<dbReference type="PANTHER" id="PTHR46825:SF15">
    <property type="entry name" value="BETA-LACTAMASE-RELATED DOMAIN-CONTAINING PROTEIN"/>
    <property type="match status" value="1"/>
</dbReference>
<evidence type="ECO:0000256" key="1">
    <source>
        <dbReference type="SAM" id="SignalP"/>
    </source>
</evidence>
<evidence type="ECO:0000259" key="2">
    <source>
        <dbReference type="Pfam" id="PF00144"/>
    </source>
</evidence>
<keyword evidence="1" id="KW-0732">Signal</keyword>